<evidence type="ECO:0000256" key="2">
    <source>
        <dbReference type="SAM" id="SignalP"/>
    </source>
</evidence>
<feature type="transmembrane region" description="Helical" evidence="1">
    <location>
        <begin position="868"/>
        <end position="891"/>
    </location>
</feature>
<dbReference type="InterPro" id="IPR009030">
    <property type="entry name" value="Growth_fac_rcpt_cys_sf"/>
</dbReference>
<evidence type="ECO:0000256" key="1">
    <source>
        <dbReference type="SAM" id="Phobius"/>
    </source>
</evidence>
<keyword evidence="2" id="KW-0732">Signal</keyword>
<dbReference type="Proteomes" id="UP001178507">
    <property type="component" value="Unassembled WGS sequence"/>
</dbReference>
<name>A0AA36JSS0_9DINO</name>
<feature type="transmembrane region" description="Helical" evidence="1">
    <location>
        <begin position="637"/>
        <end position="662"/>
    </location>
</feature>
<evidence type="ECO:0000313" key="4">
    <source>
        <dbReference type="Proteomes" id="UP001178507"/>
    </source>
</evidence>
<organism evidence="3 4">
    <name type="scientific">Effrenium voratum</name>
    <dbReference type="NCBI Taxonomy" id="2562239"/>
    <lineage>
        <taxon>Eukaryota</taxon>
        <taxon>Sar</taxon>
        <taxon>Alveolata</taxon>
        <taxon>Dinophyceae</taxon>
        <taxon>Suessiales</taxon>
        <taxon>Symbiodiniaceae</taxon>
        <taxon>Effrenium</taxon>
    </lineage>
</organism>
<dbReference type="SUPFAM" id="SSF57184">
    <property type="entry name" value="Growth factor receptor domain"/>
    <property type="match status" value="1"/>
</dbReference>
<keyword evidence="1" id="KW-0812">Transmembrane</keyword>
<dbReference type="EMBL" id="CAUJNA010003857">
    <property type="protein sequence ID" value="CAJ1411104.1"/>
    <property type="molecule type" value="Genomic_DNA"/>
</dbReference>
<sequence length="1029" mass="114357">MALRLLVAAVLAAAKTQDAAETGARAILLASAKRRDEDALETATEAALKIVDSKYGKCGVAAVHLDTGFELPSTMAGQCGVLQYTNCSLSYAQISCPASCPLVAPSRNFPCIFTCVKPEDCGDFSPGHALPNLDSGICEPCGLVGCQLCTSTTSCAQCFPGFVLQDERCAFYLDSNGVSASVLQGLSVLLAFLLLVVFICYCYGKRSRFAEINLQHMVEARRHRHLCKLHRWDGSSNRQPRAWFDLSVNMLEEDISGVGVALYYKRIMHVLLCSLVCLLCLYVLYAPDAIKDDLPTRQESVLNLEEHVFSTSDTAPAVLFSPLYRCGGFTPELRAAALQSFATQNFQATCVMFVVLFVISLHQSLSCFRFFQWFDEQNVDTSDYALLLTGLPSDLTDEAELKRRLEAHLTQRLKGLGARPIHGISICYDFSDFRLQTEVEMMLSHISKKKELELGAVTGRSCVWEQRREEDHLTEVLAEDREKAQSLFAEGKLKSTGRAFVVFLEAQVRDKVLERYGCDRTLLDIPGMPPLALESVDFDPVTVFWENQHNDTGTVVRAAAKGALKVVLFFFAVNCFVILPYNVFVVGTFMASGQDAGGPCQGIAGMLLGLVNQQISCQVYNQAWFAGFRRKERSDTFIFVLNTVVQFFNTWVSLAVAVWASVGRDGSEVNLLQPLALSGNIGLEADIGDSIYNMHVPGVLYINYIMGFVMGAAVPFLQHTLVAKIIYVWRSLPDCLLHVLKLILPWAPDGIDLYPRFNAEKALEAPEMGVAWDYTAFIVHMATALLVTALISESVWKLFAALTLWCVFFALWSRFMHLRVQTASNFNGHLVDTAAWLLWALPMGCLGGSAFVWAVRSDMLPWVPALPLALQILVLLLAVTLAGSLWVVAYLSVVRPFRGSDASASQNETVEDVMRQVPYSWYNCNPAFVLKCAYFKDIDPDSRRLLCRDGAEAEALLYRRGKEYLFLSQEKQKKVMEKLNNALEVETYLEIFFEFCHNVATCWGMKSRSASSLVLGQKTHAWEPLPDSL</sequence>
<dbReference type="AlphaFoldDB" id="A0AA36JSS0"/>
<feature type="transmembrane region" description="Helical" evidence="1">
    <location>
        <begin position="698"/>
        <end position="717"/>
    </location>
</feature>
<feature type="transmembrane region" description="Helical" evidence="1">
    <location>
        <begin position="836"/>
        <end position="856"/>
    </location>
</feature>
<feature type="transmembrane region" description="Helical" evidence="1">
    <location>
        <begin position="566"/>
        <end position="591"/>
    </location>
</feature>
<feature type="transmembrane region" description="Helical" evidence="1">
    <location>
        <begin position="798"/>
        <end position="815"/>
    </location>
</feature>
<feature type="transmembrane region" description="Helical" evidence="1">
    <location>
        <begin position="603"/>
        <end position="625"/>
    </location>
</feature>
<protein>
    <submittedName>
        <fullName evidence="3">Uncharacterized protein</fullName>
    </submittedName>
</protein>
<feature type="signal peptide" evidence="2">
    <location>
        <begin position="1"/>
        <end position="19"/>
    </location>
</feature>
<comment type="caution">
    <text evidence="3">The sequence shown here is derived from an EMBL/GenBank/DDBJ whole genome shotgun (WGS) entry which is preliminary data.</text>
</comment>
<feature type="transmembrane region" description="Helical" evidence="1">
    <location>
        <begin position="182"/>
        <end position="204"/>
    </location>
</feature>
<keyword evidence="1" id="KW-0472">Membrane</keyword>
<keyword evidence="1" id="KW-1133">Transmembrane helix</keyword>
<keyword evidence="4" id="KW-1185">Reference proteome</keyword>
<evidence type="ECO:0000313" key="3">
    <source>
        <dbReference type="EMBL" id="CAJ1411104.1"/>
    </source>
</evidence>
<feature type="transmembrane region" description="Helical" evidence="1">
    <location>
        <begin position="771"/>
        <end position="792"/>
    </location>
</feature>
<gene>
    <name evidence="3" type="ORF">EVOR1521_LOCUS31766</name>
</gene>
<feature type="transmembrane region" description="Helical" evidence="1">
    <location>
        <begin position="346"/>
        <end position="365"/>
    </location>
</feature>
<reference evidence="3" key="1">
    <citation type="submission" date="2023-08" db="EMBL/GenBank/DDBJ databases">
        <authorList>
            <person name="Chen Y."/>
            <person name="Shah S."/>
            <person name="Dougan E. K."/>
            <person name="Thang M."/>
            <person name="Chan C."/>
        </authorList>
    </citation>
    <scope>NUCLEOTIDE SEQUENCE</scope>
</reference>
<accession>A0AA36JSS0</accession>
<proteinExistence type="predicted"/>
<feature type="transmembrane region" description="Helical" evidence="1">
    <location>
        <begin position="267"/>
        <end position="285"/>
    </location>
</feature>
<feature type="chain" id="PRO_5041358727" evidence="2">
    <location>
        <begin position="20"/>
        <end position="1029"/>
    </location>
</feature>